<proteinExistence type="inferred from homology"/>
<dbReference type="Gene3D" id="1.20.5.110">
    <property type="match status" value="1"/>
</dbReference>
<dbReference type="SUPFAM" id="SSF47661">
    <property type="entry name" value="t-snare proteins"/>
    <property type="match status" value="1"/>
</dbReference>
<gene>
    <name evidence="9" type="ORF">SARC_05834</name>
</gene>
<dbReference type="Gene3D" id="1.20.58.70">
    <property type="match status" value="1"/>
</dbReference>
<dbReference type="Pfam" id="PF00804">
    <property type="entry name" value="Syntaxin"/>
    <property type="match status" value="1"/>
</dbReference>
<dbReference type="EMBL" id="KQ241986">
    <property type="protein sequence ID" value="KNC81860.1"/>
    <property type="molecule type" value="Genomic_DNA"/>
</dbReference>
<dbReference type="STRING" id="667725.A0A0L0FYE6"/>
<dbReference type="Pfam" id="PF05739">
    <property type="entry name" value="SNARE"/>
    <property type="match status" value="1"/>
</dbReference>
<dbReference type="GO" id="GO:0005484">
    <property type="term" value="F:SNAP receptor activity"/>
    <property type="evidence" value="ECO:0007669"/>
    <property type="project" value="InterPro"/>
</dbReference>
<dbReference type="InterPro" id="IPR006011">
    <property type="entry name" value="Syntaxin_N"/>
</dbReference>
<dbReference type="AlphaFoldDB" id="A0A0L0FYE6"/>
<sequence length="262" mass="29398">FQVLAQAVKDDITELEKHVQVVTDLLEKALTTVNELTRKENSEDLERVSALITLTAGNVRKELTAMDKQTDNLSGTGGLTVNERVQKQQYASLSKKFLAVMTNYNTTQTISKEKYRDQAKRQYLIVNPNATDEQIEEVLESLQSGGQVFARQTLSSEHIEAQVALEEIQSRHKDLMILEKSILELHALFVDLSFLIEQQGEQVDNVEYAVGQGKDHVEVAVVELEEAVVYKKKANKKMVFFYILMVAIIIGIVGGLAILQCT</sequence>
<dbReference type="Proteomes" id="UP000054560">
    <property type="component" value="Unassembled WGS sequence"/>
</dbReference>
<evidence type="ECO:0000256" key="7">
    <source>
        <dbReference type="SAM" id="Phobius"/>
    </source>
</evidence>
<feature type="non-terminal residue" evidence="9">
    <location>
        <position position="1"/>
    </location>
</feature>
<dbReference type="InterPro" id="IPR010989">
    <property type="entry name" value="SNARE"/>
</dbReference>
<dbReference type="SMART" id="SM00397">
    <property type="entry name" value="t_SNARE"/>
    <property type="match status" value="1"/>
</dbReference>
<organism evidence="9 10">
    <name type="scientific">Sphaeroforma arctica JP610</name>
    <dbReference type="NCBI Taxonomy" id="667725"/>
    <lineage>
        <taxon>Eukaryota</taxon>
        <taxon>Ichthyosporea</taxon>
        <taxon>Ichthyophonida</taxon>
        <taxon>Sphaeroforma</taxon>
    </lineage>
</organism>
<keyword evidence="5 7" id="KW-0472">Membrane</keyword>
<evidence type="ECO:0000256" key="4">
    <source>
        <dbReference type="ARBA" id="ARBA00022989"/>
    </source>
</evidence>
<dbReference type="PROSITE" id="PS50192">
    <property type="entry name" value="T_SNARE"/>
    <property type="match status" value="1"/>
</dbReference>
<dbReference type="GO" id="GO:0048278">
    <property type="term" value="P:vesicle docking"/>
    <property type="evidence" value="ECO:0007669"/>
    <property type="project" value="TreeGrafter"/>
</dbReference>
<name>A0A0L0FYE6_9EUKA</name>
<dbReference type="InterPro" id="IPR006012">
    <property type="entry name" value="Syntaxin/epimorphin_CS"/>
</dbReference>
<dbReference type="GeneID" id="25906338"/>
<keyword evidence="3 7" id="KW-0812">Transmembrane</keyword>
<dbReference type="InterPro" id="IPR045242">
    <property type="entry name" value="Syntaxin"/>
</dbReference>
<evidence type="ECO:0000256" key="6">
    <source>
        <dbReference type="RuleBase" id="RU003858"/>
    </source>
</evidence>
<feature type="domain" description="T-SNARE coiled-coil homology" evidence="8">
    <location>
        <begin position="165"/>
        <end position="227"/>
    </location>
</feature>
<dbReference type="GO" id="GO:0031201">
    <property type="term" value="C:SNARE complex"/>
    <property type="evidence" value="ECO:0007669"/>
    <property type="project" value="TreeGrafter"/>
</dbReference>
<dbReference type="eggNOG" id="KOG0810">
    <property type="taxonomic scope" value="Eukaryota"/>
</dbReference>
<evidence type="ECO:0000256" key="2">
    <source>
        <dbReference type="ARBA" id="ARBA00009063"/>
    </source>
</evidence>
<evidence type="ECO:0000256" key="5">
    <source>
        <dbReference type="ARBA" id="ARBA00023136"/>
    </source>
</evidence>
<comment type="similarity">
    <text evidence="2 6">Belongs to the syntaxin family.</text>
</comment>
<dbReference type="GO" id="GO:0006906">
    <property type="term" value="P:vesicle fusion"/>
    <property type="evidence" value="ECO:0007669"/>
    <property type="project" value="TreeGrafter"/>
</dbReference>
<dbReference type="OrthoDB" id="10255013at2759"/>
<dbReference type="CDD" id="cd15848">
    <property type="entry name" value="SNARE_syntaxin1-like"/>
    <property type="match status" value="1"/>
</dbReference>
<accession>A0A0L0FYE6</accession>
<dbReference type="SMART" id="SM00503">
    <property type="entry name" value="SynN"/>
    <property type="match status" value="1"/>
</dbReference>
<keyword evidence="10" id="KW-1185">Reference proteome</keyword>
<evidence type="ECO:0000256" key="1">
    <source>
        <dbReference type="ARBA" id="ARBA00004211"/>
    </source>
</evidence>
<evidence type="ECO:0000256" key="3">
    <source>
        <dbReference type="ARBA" id="ARBA00022692"/>
    </source>
</evidence>
<dbReference type="GO" id="GO:0006886">
    <property type="term" value="P:intracellular protein transport"/>
    <property type="evidence" value="ECO:0007669"/>
    <property type="project" value="InterPro"/>
</dbReference>
<keyword evidence="4 7" id="KW-1133">Transmembrane helix</keyword>
<dbReference type="PROSITE" id="PS00914">
    <property type="entry name" value="SYNTAXIN"/>
    <property type="match status" value="1"/>
</dbReference>
<dbReference type="GO" id="GO:0006887">
    <property type="term" value="P:exocytosis"/>
    <property type="evidence" value="ECO:0007669"/>
    <property type="project" value="TreeGrafter"/>
</dbReference>
<protein>
    <recommendedName>
        <fullName evidence="8">t-SNARE coiled-coil homology domain-containing protein</fullName>
    </recommendedName>
</protein>
<evidence type="ECO:0000313" key="9">
    <source>
        <dbReference type="EMBL" id="KNC81860.1"/>
    </source>
</evidence>
<evidence type="ECO:0000313" key="10">
    <source>
        <dbReference type="Proteomes" id="UP000054560"/>
    </source>
</evidence>
<dbReference type="GO" id="GO:0005886">
    <property type="term" value="C:plasma membrane"/>
    <property type="evidence" value="ECO:0007669"/>
    <property type="project" value="TreeGrafter"/>
</dbReference>
<evidence type="ECO:0000259" key="8">
    <source>
        <dbReference type="PROSITE" id="PS50192"/>
    </source>
</evidence>
<dbReference type="GO" id="GO:0012505">
    <property type="term" value="C:endomembrane system"/>
    <property type="evidence" value="ECO:0007669"/>
    <property type="project" value="TreeGrafter"/>
</dbReference>
<feature type="transmembrane region" description="Helical" evidence="7">
    <location>
        <begin position="239"/>
        <end position="259"/>
    </location>
</feature>
<dbReference type="PANTHER" id="PTHR19957">
    <property type="entry name" value="SYNTAXIN"/>
    <property type="match status" value="1"/>
</dbReference>
<dbReference type="RefSeq" id="XP_014155762.1">
    <property type="nucleotide sequence ID" value="XM_014300287.1"/>
</dbReference>
<dbReference type="InterPro" id="IPR000727">
    <property type="entry name" value="T_SNARE_dom"/>
</dbReference>
<dbReference type="PANTHER" id="PTHR19957:SF307">
    <property type="entry name" value="PROTEIN SSO1-RELATED"/>
    <property type="match status" value="1"/>
</dbReference>
<reference evidence="9 10" key="1">
    <citation type="submission" date="2011-02" db="EMBL/GenBank/DDBJ databases">
        <title>The Genome Sequence of Sphaeroforma arctica JP610.</title>
        <authorList>
            <consortium name="The Broad Institute Genome Sequencing Platform"/>
            <person name="Russ C."/>
            <person name="Cuomo C."/>
            <person name="Young S.K."/>
            <person name="Zeng Q."/>
            <person name="Gargeya S."/>
            <person name="Alvarado L."/>
            <person name="Berlin A."/>
            <person name="Chapman S.B."/>
            <person name="Chen Z."/>
            <person name="Freedman E."/>
            <person name="Gellesch M."/>
            <person name="Goldberg J."/>
            <person name="Griggs A."/>
            <person name="Gujja S."/>
            <person name="Heilman E."/>
            <person name="Heiman D."/>
            <person name="Howarth C."/>
            <person name="Mehta T."/>
            <person name="Neiman D."/>
            <person name="Pearson M."/>
            <person name="Roberts A."/>
            <person name="Saif S."/>
            <person name="Shea T."/>
            <person name="Shenoy N."/>
            <person name="Sisk P."/>
            <person name="Stolte C."/>
            <person name="Sykes S."/>
            <person name="White J."/>
            <person name="Yandava C."/>
            <person name="Burger G."/>
            <person name="Gray M.W."/>
            <person name="Holland P.W.H."/>
            <person name="King N."/>
            <person name="Lang F.B.F."/>
            <person name="Roger A.J."/>
            <person name="Ruiz-Trillo I."/>
            <person name="Haas B."/>
            <person name="Nusbaum C."/>
            <person name="Birren B."/>
        </authorList>
    </citation>
    <scope>NUCLEOTIDE SEQUENCE [LARGE SCALE GENOMIC DNA]</scope>
    <source>
        <strain evidence="9 10">JP610</strain>
    </source>
</reference>
<comment type="subcellular location">
    <subcellularLocation>
        <location evidence="1">Membrane</location>
        <topology evidence="1">Single-pass type IV membrane protein</topology>
    </subcellularLocation>
</comment>
<dbReference type="GO" id="GO:0000149">
    <property type="term" value="F:SNARE binding"/>
    <property type="evidence" value="ECO:0007669"/>
    <property type="project" value="TreeGrafter"/>
</dbReference>